<keyword evidence="4" id="KW-0693">Viral RNA replication</keyword>
<evidence type="ECO:0000256" key="5">
    <source>
        <dbReference type="SAM" id="Phobius"/>
    </source>
</evidence>
<evidence type="ECO:0000256" key="4">
    <source>
        <dbReference type="ARBA" id="ARBA00022953"/>
    </source>
</evidence>
<dbReference type="GO" id="GO:0003723">
    <property type="term" value="F:RNA binding"/>
    <property type="evidence" value="ECO:0007669"/>
    <property type="project" value="InterPro"/>
</dbReference>
<dbReference type="PROSITE" id="PS50507">
    <property type="entry name" value="RDRP_SSRNA_POS"/>
    <property type="match status" value="1"/>
</dbReference>
<evidence type="ECO:0000259" key="7">
    <source>
        <dbReference type="PROSITE" id="PS51218"/>
    </source>
</evidence>
<feature type="domain" description="SF3 helicase" evidence="7">
    <location>
        <begin position="930"/>
        <end position="1096"/>
    </location>
</feature>
<accession>A0A894KNK9</accession>
<evidence type="ECO:0000256" key="2">
    <source>
        <dbReference type="ARBA" id="ARBA00022695"/>
    </source>
</evidence>
<name>A0A894KNK9_9VIRU</name>
<keyword evidence="5" id="KW-1133">Transmembrane helix</keyword>
<keyword evidence="5" id="KW-0472">Membrane</keyword>
<dbReference type="EMBL" id="MW052063">
    <property type="protein sequence ID" value="QRW42881.1"/>
    <property type="molecule type" value="Genomic_RNA"/>
</dbReference>
<proteinExistence type="predicted"/>
<dbReference type="PROSITE" id="PS51218">
    <property type="entry name" value="SF3_HELICASE_2"/>
    <property type="match status" value="1"/>
</dbReference>
<evidence type="ECO:0000259" key="6">
    <source>
        <dbReference type="PROSITE" id="PS50507"/>
    </source>
</evidence>
<dbReference type="GO" id="GO:0039694">
    <property type="term" value="P:viral RNA genome replication"/>
    <property type="evidence" value="ECO:0007669"/>
    <property type="project" value="InterPro"/>
</dbReference>
<reference evidence="8" key="1">
    <citation type="journal article" date="2020" name="Viruses">
        <title>Unmapped RNA Virus Diversity in Termites and their Symbionts.</title>
        <authorList>
            <person name="Lay C.L."/>
            <person name="Shi M."/>
            <person name="Bucek A."/>
            <person name="Bourguignon T."/>
            <person name="Lo N."/>
            <person name="Holmes E.C."/>
        </authorList>
    </citation>
    <scope>NUCLEOTIDE SEQUENCE</scope>
    <source>
        <strain evidence="8">1v_8</strain>
    </source>
</reference>
<protein>
    <submittedName>
        <fullName evidence="8">Putative replicase</fullName>
    </submittedName>
</protein>
<feature type="domain" description="RdRp catalytic" evidence="6">
    <location>
        <begin position="2183"/>
        <end position="2316"/>
    </location>
</feature>
<dbReference type="InterPro" id="IPR014759">
    <property type="entry name" value="Helicase_SF3_ssRNA_vir"/>
</dbReference>
<dbReference type="Gene3D" id="1.20.960.20">
    <property type="match status" value="1"/>
</dbReference>
<keyword evidence="3" id="KW-0547">Nucleotide-binding</keyword>
<evidence type="ECO:0000256" key="1">
    <source>
        <dbReference type="ARBA" id="ARBA00022679"/>
    </source>
</evidence>
<evidence type="ECO:0000313" key="8">
    <source>
        <dbReference type="EMBL" id="QRW42881.1"/>
    </source>
</evidence>
<dbReference type="InterPro" id="IPR001205">
    <property type="entry name" value="RNA-dir_pol_C"/>
</dbReference>
<reference evidence="8" key="2">
    <citation type="submission" date="2020-09" db="EMBL/GenBank/DDBJ databases">
        <authorList>
            <person name="Le Lay C."/>
            <person name="Shi M."/>
            <person name="Bucek A."/>
            <person name="Bourguignon T."/>
            <person name="Lo N."/>
            <person name="Holmes E.C."/>
        </authorList>
    </citation>
    <scope>NUCLEOTIDE SEQUENCE</scope>
    <source>
        <strain evidence="8">1v_8</strain>
    </source>
</reference>
<dbReference type="Pfam" id="PF00680">
    <property type="entry name" value="RdRP_1"/>
    <property type="match status" value="1"/>
</dbReference>
<dbReference type="GO" id="GO:0005524">
    <property type="term" value="F:ATP binding"/>
    <property type="evidence" value="ECO:0007669"/>
    <property type="project" value="UniProtKB-KW"/>
</dbReference>
<dbReference type="InterPro" id="IPR007094">
    <property type="entry name" value="RNA-dir_pol_PSvirus"/>
</dbReference>
<dbReference type="Pfam" id="PF00910">
    <property type="entry name" value="RNA_helicase"/>
    <property type="match status" value="1"/>
</dbReference>
<sequence>MESSTQTPTYLPEQVDAAFVMGTLIEPEGEPQQLALELPDQFEKLFLGDWDSTFDLPVDTQHKVEVYHEGKHGKHLVSCAWSDDNARCGPDTCGCGRKTLPEDKLYHIEKMVQMRHKAAVQEAQRQEADRARDIITYLSKISRVALGMGHRLSAIEVLTKIETEARGKPKEGYHACIFGYMPGGDPLQCHWCPSSETRKYLCTEMARHVKAWLNRHWGVEETCDDQKVLAKQKHAKKQKGIKKFDQVRYLFKKKRQTDHTPYWNVAEIEEKAKMWTITSRAQQLLSSLKGMKVDKKFRPKKNWSITLEEALQCRYMVTAKSNPHGLFEKNCSHTHKANEKFWAQIDSGRWENIEDLDLEYAQQEMKHKSKNPHHPDTLNRQQTWFETFETMLDLLASSMKLGGDIVTAYERVWDWIAYLDRGQLTPLPKYKNLDPIGILVFLEVVRRRGLSQNNVCDVQYREKMYKTYHMLCHDKMLWQFAGDALRHPGALNDAKPDKYESDRIALDILGKYMDTLNDHMNLVNDELNHYRLPGKHDLDKTNYRSVIAYAWHWAQPVEHTMFKSPTAVVSDGISEGVAAAMENPEVKSGLSETIAEAFKPYLERVTGLVDKLDINSERITSNVETCTETFAGLSAKLENSLDGIASQMGSLFAGVTQTAGQFGDIAVMIKSFIAKIGSFIPGGEEGSSWLGMPANWWDKVDVAAVLSLCQIYILYCHCNSKIVKSLLVLIALKQLGLLTKVMEGIKWCWNQCKNYVDHTSSGDEAETWFEYLGTLFEDFNVKKASFLCGLLVCVLCGVTAPFSCLKKMGKSVMHMLTNMHYVGLGLFGAKRIFEYLQTTFTVVFDYIKEHVFGIKPAEKANVVEIGQWAARVKFFVTEEGVQMIRTSKEALEEASKLYPRGVELFLQTQKDEKWAGREMTRLVATLQKDALVVHNVVFRIRNYTSFRPTMFHVQLVGEPGIGKSTLTGQMVAVLKDKLFQSHPDQNLVYTLGDTDHYDGYSGQLFIVGDDLWKYNDAKHATAIIGLITNTPVLLPMAHLEDKGTYLDSEIMISSVNNAYPDFKDVLCQDALRRRRHVLAHVEIDKDVLDKATHKYDDKLWEKKYQGKERKDFPHLRFHLLKPLPDSMDPHEKGVIDMRENYYTQNDELPKGLTVPLRDLTFSQFMTKVEARYRAMREEEKRILPKEKRQRMQQDWAEIDHAIDVCYGGQPTSKFLEGLFLPAEIPSPLGETVQQEEVANSIAENKPETRTLEAQATSIFSGQIIPELDTIVNSEACAEVSVDEIIAAQQKDYVNQQRCWHPMITHARDNLGRRYHVTNGELCSLPASDEVVVEHTAGDSFVTAEDAPQLSQFEQQRRARFEARANAARARATARTKEEETPLITTMRTINGRKHLLLRTNYAEEDIAIGRYNMAGQKGDQTTEEWRARKQLDLIHQAEAADFDTGVKRRQQSPAVSLGDNPVYGQTAHAAAKNLTLDFVRKLQRVDGEWYYDLTDVDFGVIQTAWAVKLTNSVNLALLRVDVEAAGFQWDSDDWAVYEHGGRQMVISLAGLALADAKLLDQIKVFLEEFNLEQQQVMVQETKTFWQVCGEKFWALTSGRFGLGKIRSWMNLAFRKVRRFALWFWEHCIAHGNFVMTGMLTIIVITWCRMLGSLFTPTVEETSKVLFKGRGGRPLIHVTHTSGEQKQFQDQTDSLIRRNLAYMEVDGKSFAGIKSGQYIYTVYHGVRKAVAKGAFMLRFLPTYTSDKLWEVEIQPHHVCHMPQTDFCVIYSPCLPEARNVDEWYFKEKDLKTFQGGEIAHIYFQQGGYANMVMRTPKHVLPAVDFCSTEGWDGVYNWMIAMNSMAVKGSSGGPCLTVAAMDGAKRIIGLQSINKAPHAFVQGVTQEMLEACKNNLKYERSRVVMMGPVGTIEETCAPVAAQYITEHLDVVGAVPKDQIAGMLGKTKFEKTLFAERFVSEHVPAIVQKKDPRVPQGQHPLAHSVNKFGRDVMKWLPQNLLEQSIVDVSRYIRGKIGSPKLRTLEFQEIVCGHDHEGSGPMNLDTSMGLPWVNEKYPNKPGGKKAYFHKDQDGNMTWIDPRVIREFEETDASMRLGVVPPSSMYEFAKDELRPKEKALGLNGTPIKSRSISVMNCVQAMMFRKYNLDLTAHMHVAADGRFQSCVGINPEGPEWMVMYECLSEKSFDKCFDLDVGNWDGHFTPQLFFAVVKTINRIYDDMEGSENATARYAIAHAALFGYDQFEDACFKKMRGMPSGFGGTAIYNTIGHMLLFYVWWLMLAHSNGLKTMANFNAYLDSVCVRLYGDDVVCSVIACVSDWFNADTVAELYSQFGWPTTTAAKTGGMGSFQSLVDVQFLKRKFVFDEDYGPSCIHGKIDISVVVNLLSWMRVSAKTDKRKQLYENINSAFQFLFPYGEETYERMLNEVNHILAQNGMDMYYISYTQMREYMLAERFGLIE</sequence>
<keyword evidence="3" id="KW-0067">ATP-binding</keyword>
<evidence type="ECO:0000256" key="3">
    <source>
        <dbReference type="ARBA" id="ARBA00022840"/>
    </source>
</evidence>
<dbReference type="GO" id="GO:0003724">
    <property type="term" value="F:RNA helicase activity"/>
    <property type="evidence" value="ECO:0007669"/>
    <property type="project" value="InterPro"/>
</dbReference>
<keyword evidence="1" id="KW-0808">Transferase</keyword>
<dbReference type="InterPro" id="IPR000605">
    <property type="entry name" value="Helicase_SF3_ssDNA/RNA_vir"/>
</dbReference>
<feature type="transmembrane region" description="Helical" evidence="5">
    <location>
        <begin position="2258"/>
        <end position="2276"/>
    </location>
</feature>
<dbReference type="GO" id="GO:0006351">
    <property type="term" value="P:DNA-templated transcription"/>
    <property type="evidence" value="ECO:0007669"/>
    <property type="project" value="InterPro"/>
</dbReference>
<organism evidence="8">
    <name type="scientific">Nuksystermes virus</name>
    <dbReference type="NCBI Taxonomy" id="2796622"/>
    <lineage>
        <taxon>Viruses</taxon>
        <taxon>Riboviria</taxon>
    </lineage>
</organism>
<dbReference type="InterPro" id="IPR043502">
    <property type="entry name" value="DNA/RNA_pol_sf"/>
</dbReference>
<keyword evidence="2" id="KW-0548">Nucleotidyltransferase</keyword>
<dbReference type="GO" id="GO:0003968">
    <property type="term" value="F:RNA-directed RNA polymerase activity"/>
    <property type="evidence" value="ECO:0007669"/>
    <property type="project" value="InterPro"/>
</dbReference>
<dbReference type="Gene3D" id="3.30.70.270">
    <property type="match status" value="1"/>
</dbReference>
<dbReference type="SUPFAM" id="SSF56672">
    <property type="entry name" value="DNA/RNA polymerases"/>
    <property type="match status" value="1"/>
</dbReference>
<keyword evidence="5" id="KW-0812">Transmembrane</keyword>
<dbReference type="InterPro" id="IPR043128">
    <property type="entry name" value="Rev_trsase/Diguanyl_cyclase"/>
</dbReference>